<organism evidence="3 4">
    <name type="scientific">Chryseolinea soli</name>
    <dbReference type="NCBI Taxonomy" id="2321403"/>
    <lineage>
        <taxon>Bacteria</taxon>
        <taxon>Pseudomonadati</taxon>
        <taxon>Bacteroidota</taxon>
        <taxon>Cytophagia</taxon>
        <taxon>Cytophagales</taxon>
        <taxon>Fulvivirgaceae</taxon>
        <taxon>Chryseolinea</taxon>
    </lineage>
</organism>
<comment type="similarity">
    <text evidence="1">Belongs to the short-chain fatty acyl-CoA assimilation regulator (ScfR) family.</text>
</comment>
<protein>
    <submittedName>
        <fullName evidence="3">Helix-turn-helix domain-containing protein</fullName>
    </submittedName>
</protein>
<dbReference type="InterPro" id="IPR052345">
    <property type="entry name" value="Rad_response_metalloprotease"/>
</dbReference>
<dbReference type="Pfam" id="PF06114">
    <property type="entry name" value="Peptidase_M78"/>
    <property type="match status" value="1"/>
</dbReference>
<feature type="domain" description="HTH cro/C1-type" evidence="2">
    <location>
        <begin position="16"/>
        <end position="70"/>
    </location>
</feature>
<evidence type="ECO:0000313" key="3">
    <source>
        <dbReference type="EMBL" id="AYB34918.1"/>
    </source>
</evidence>
<evidence type="ECO:0000313" key="4">
    <source>
        <dbReference type="Proteomes" id="UP000266183"/>
    </source>
</evidence>
<sequence>MGTQMSDPKMVFAKNLERARKRLGISQDRLAKDVGLTRQAIYKYEKGDVNPSMDAVFRLASQLKVDVEYFFQYRSEREDFNRWLEIIDFTPCEALTQVNYREQQKLTPESTEKVKNDTYKELIKLLAIEEITNDKIDFRNPIDNIPVRNREDAEKAALEVRKKWQLYDNPVTNVINLLESKGIRVFEVNADENFQGLSARYGNLPIIVLNFKMQEVTRKRFTALHELGHLILQITEGIDHETIEKICDAFAATMLLPKQLLILELGGRRHSLGPVEILRLKAMYGISVQAILVGAFSARIIEYAEYLRLTNTVSNRSVAYRMLEHPTRFRQLLTKALAEGMVDARKVTSLKSGAILDDIPHNLITAAL</sequence>
<evidence type="ECO:0000259" key="2">
    <source>
        <dbReference type="PROSITE" id="PS50943"/>
    </source>
</evidence>
<dbReference type="AlphaFoldDB" id="A0A385T1D7"/>
<dbReference type="InterPro" id="IPR010982">
    <property type="entry name" value="Lambda_DNA-bd_dom_sf"/>
</dbReference>
<dbReference type="SMART" id="SM00530">
    <property type="entry name" value="HTH_XRE"/>
    <property type="match status" value="1"/>
</dbReference>
<dbReference type="Gene3D" id="1.10.10.2910">
    <property type="match status" value="1"/>
</dbReference>
<dbReference type="PROSITE" id="PS50943">
    <property type="entry name" value="HTH_CROC1"/>
    <property type="match status" value="1"/>
</dbReference>
<gene>
    <name evidence="3" type="ORF">D4L85_31980</name>
</gene>
<dbReference type="PANTHER" id="PTHR43236">
    <property type="entry name" value="ANTITOXIN HIGA1"/>
    <property type="match status" value="1"/>
</dbReference>
<dbReference type="SUPFAM" id="SSF47413">
    <property type="entry name" value="lambda repressor-like DNA-binding domains"/>
    <property type="match status" value="1"/>
</dbReference>
<dbReference type="Proteomes" id="UP000266183">
    <property type="component" value="Chromosome"/>
</dbReference>
<dbReference type="InterPro" id="IPR010359">
    <property type="entry name" value="IrrE_HExxH"/>
</dbReference>
<reference evidence="4" key="1">
    <citation type="submission" date="2018-09" db="EMBL/GenBank/DDBJ databases">
        <title>Chryseolinea sp. KIS68-18 isolated from soil.</title>
        <authorList>
            <person name="Weon H.-Y."/>
            <person name="Kwon S.-W."/>
            <person name="Lee S.A."/>
        </authorList>
    </citation>
    <scope>NUCLEOTIDE SEQUENCE [LARGE SCALE GENOMIC DNA]</scope>
    <source>
        <strain evidence="4">KIS68-18</strain>
    </source>
</reference>
<proteinExistence type="inferred from homology"/>
<dbReference type="CDD" id="cd00093">
    <property type="entry name" value="HTH_XRE"/>
    <property type="match status" value="1"/>
</dbReference>
<accession>A0A385T1D7</accession>
<dbReference type="Pfam" id="PF01381">
    <property type="entry name" value="HTH_3"/>
    <property type="match status" value="1"/>
</dbReference>
<dbReference type="PANTHER" id="PTHR43236:SF1">
    <property type="entry name" value="BLL7220 PROTEIN"/>
    <property type="match status" value="1"/>
</dbReference>
<dbReference type="GO" id="GO:0003677">
    <property type="term" value="F:DNA binding"/>
    <property type="evidence" value="ECO:0007669"/>
    <property type="project" value="InterPro"/>
</dbReference>
<dbReference type="Gene3D" id="1.10.260.40">
    <property type="entry name" value="lambda repressor-like DNA-binding domains"/>
    <property type="match status" value="1"/>
</dbReference>
<dbReference type="KEGG" id="chk:D4L85_31980"/>
<evidence type="ECO:0000256" key="1">
    <source>
        <dbReference type="ARBA" id="ARBA00007227"/>
    </source>
</evidence>
<dbReference type="EMBL" id="CP032382">
    <property type="protein sequence ID" value="AYB34918.1"/>
    <property type="molecule type" value="Genomic_DNA"/>
</dbReference>
<dbReference type="InterPro" id="IPR001387">
    <property type="entry name" value="Cro/C1-type_HTH"/>
</dbReference>
<name>A0A385T1D7_9BACT</name>
<keyword evidence="4" id="KW-1185">Reference proteome</keyword>